<evidence type="ECO:0000256" key="2">
    <source>
        <dbReference type="ARBA" id="ARBA00022842"/>
    </source>
</evidence>
<keyword evidence="2" id="KW-0460">Magnesium</keyword>
<proteinExistence type="predicted"/>
<organism evidence="3 4">
    <name type="scientific">Alkalihalophilus pseudofirmus</name>
    <name type="common">Bacillus pseudofirmus</name>
    <dbReference type="NCBI Taxonomy" id="79885"/>
    <lineage>
        <taxon>Bacteria</taxon>
        <taxon>Bacillati</taxon>
        <taxon>Bacillota</taxon>
        <taxon>Bacilli</taxon>
        <taxon>Bacillales</taxon>
        <taxon>Bacillaceae</taxon>
        <taxon>Alkalihalophilus</taxon>
    </lineage>
</organism>
<evidence type="ECO:0000256" key="1">
    <source>
        <dbReference type="ARBA" id="ARBA00022801"/>
    </source>
</evidence>
<comment type="caution">
    <text evidence="3">The sequence shown here is derived from an EMBL/GenBank/DDBJ whole genome shotgun (WGS) entry which is preliminary data.</text>
</comment>
<keyword evidence="1 3" id="KW-0378">Hydrolase</keyword>
<dbReference type="SUPFAM" id="SSF56784">
    <property type="entry name" value="HAD-like"/>
    <property type="match status" value="1"/>
</dbReference>
<dbReference type="PANTHER" id="PTHR43434:SF1">
    <property type="entry name" value="PHOSPHOGLYCOLATE PHOSPHATASE"/>
    <property type="match status" value="1"/>
</dbReference>
<dbReference type="GO" id="GO:0006281">
    <property type="term" value="P:DNA repair"/>
    <property type="evidence" value="ECO:0007669"/>
    <property type="project" value="TreeGrafter"/>
</dbReference>
<dbReference type="EC" id="3.1.3.-" evidence="3"/>
<reference evidence="3" key="1">
    <citation type="submission" date="2023-10" db="EMBL/GenBank/DDBJ databases">
        <title>Screening of Alkalihalophilus pseudofirmusBZ-TG-HK211 and Its Alleviation of Salt Stress on Rapeseed Growth.</title>
        <authorList>
            <person name="Zhao B."/>
            <person name="Guo T."/>
        </authorList>
    </citation>
    <scope>NUCLEOTIDE SEQUENCE</scope>
    <source>
        <strain evidence="3">BZ-TG-HK211</strain>
    </source>
</reference>
<gene>
    <name evidence="3" type="ORF">RYX45_11235</name>
</gene>
<dbReference type="EMBL" id="JAWJAY010000002">
    <property type="protein sequence ID" value="MDV2885753.1"/>
    <property type="molecule type" value="Genomic_DNA"/>
</dbReference>
<dbReference type="InterPro" id="IPR041492">
    <property type="entry name" value="HAD_2"/>
</dbReference>
<evidence type="ECO:0000313" key="3">
    <source>
        <dbReference type="EMBL" id="MDV2885753.1"/>
    </source>
</evidence>
<dbReference type="Proteomes" id="UP001285636">
    <property type="component" value="Unassembled WGS sequence"/>
</dbReference>
<dbReference type="Gene3D" id="3.40.50.1000">
    <property type="entry name" value="HAD superfamily/HAD-like"/>
    <property type="match status" value="1"/>
</dbReference>
<name>A0AAJ2NNW6_ALKPS</name>
<protein>
    <submittedName>
        <fullName evidence="3">HAD family hydrolase</fullName>
        <ecNumber evidence="3">3.1.3.-</ecNumber>
    </submittedName>
</protein>
<sequence length="271" mass="30875">MLERYDLIIFDLDGTLYEGGEHFEYYANHLKQQVKEDQQKEFASDYEKMKEGEHPVTIGKAYDVEKDLVLTIDPMTLLVTEALRWDGSLLSEQETRDLYQENLNFDFESMIAIGDGWWLPFVCAKHYGVEDCYSSYVATKEFMVTDAFTLDPLPGLKESLERLAATTSVVLVTNSDIDDVNRLLHELQLTDMFKEVIPSAKKPVETSRLFTKLLADYQVEPNRTVSIGDNYINDVAPAVLLGMDGLYIHPDAPPSFHKNVKVISSVVDCFH</sequence>
<accession>A0AAJ2NNW6</accession>
<dbReference type="InterPro" id="IPR036412">
    <property type="entry name" value="HAD-like_sf"/>
</dbReference>
<evidence type="ECO:0000313" key="4">
    <source>
        <dbReference type="Proteomes" id="UP001285636"/>
    </source>
</evidence>
<dbReference type="InterPro" id="IPR050155">
    <property type="entry name" value="HAD-like_hydrolase_sf"/>
</dbReference>
<dbReference type="Pfam" id="PF13419">
    <property type="entry name" value="HAD_2"/>
    <property type="match status" value="1"/>
</dbReference>
<dbReference type="RefSeq" id="WP_323466801.1">
    <property type="nucleotide sequence ID" value="NZ_CP144224.1"/>
</dbReference>
<dbReference type="PANTHER" id="PTHR43434">
    <property type="entry name" value="PHOSPHOGLYCOLATE PHOSPHATASE"/>
    <property type="match status" value="1"/>
</dbReference>
<dbReference type="AlphaFoldDB" id="A0AAJ2NNW6"/>
<dbReference type="InterPro" id="IPR023214">
    <property type="entry name" value="HAD_sf"/>
</dbReference>
<dbReference type="GO" id="GO:0008967">
    <property type="term" value="F:phosphoglycolate phosphatase activity"/>
    <property type="evidence" value="ECO:0007669"/>
    <property type="project" value="TreeGrafter"/>
</dbReference>